<dbReference type="Proteomes" id="UP000501534">
    <property type="component" value="Chromosome"/>
</dbReference>
<dbReference type="InterPro" id="IPR020846">
    <property type="entry name" value="MFS_dom"/>
</dbReference>
<feature type="transmembrane region" description="Helical" evidence="6">
    <location>
        <begin position="650"/>
        <end position="670"/>
    </location>
</feature>
<feature type="transmembrane region" description="Helical" evidence="6">
    <location>
        <begin position="368"/>
        <end position="390"/>
    </location>
</feature>
<dbReference type="InterPro" id="IPR005829">
    <property type="entry name" value="Sugar_transporter_CS"/>
</dbReference>
<feature type="transmembrane region" description="Helical" evidence="6">
    <location>
        <begin position="402"/>
        <end position="423"/>
    </location>
</feature>
<evidence type="ECO:0000313" key="9">
    <source>
        <dbReference type="Proteomes" id="UP000501534"/>
    </source>
</evidence>
<dbReference type="EMBL" id="CP053069">
    <property type="protein sequence ID" value="QJR10449.1"/>
    <property type="molecule type" value="Genomic_DNA"/>
</dbReference>
<evidence type="ECO:0000259" key="7">
    <source>
        <dbReference type="PROSITE" id="PS50850"/>
    </source>
</evidence>
<keyword evidence="3 6" id="KW-0812">Transmembrane</keyword>
<feature type="transmembrane region" description="Helical" evidence="6">
    <location>
        <begin position="12"/>
        <end position="37"/>
    </location>
</feature>
<dbReference type="CDD" id="cd17325">
    <property type="entry name" value="MFS_MdtG_SLC18_like"/>
    <property type="match status" value="1"/>
</dbReference>
<feature type="transmembrane region" description="Helical" evidence="6">
    <location>
        <begin position="149"/>
        <end position="173"/>
    </location>
</feature>
<accession>A0A6M4GT09</accession>
<dbReference type="PANTHER" id="PTHR43124:SF3">
    <property type="entry name" value="CHLORAMPHENICOL EFFLUX PUMP RV0191"/>
    <property type="match status" value="1"/>
</dbReference>
<proteinExistence type="predicted"/>
<feature type="transmembrane region" description="Helical" evidence="6">
    <location>
        <begin position="267"/>
        <end position="285"/>
    </location>
</feature>
<feature type="domain" description="Major facilitator superfamily (MFS) profile" evidence="7">
    <location>
        <begin position="271"/>
        <end position="673"/>
    </location>
</feature>
<dbReference type="PROSITE" id="PS50850">
    <property type="entry name" value="MFS"/>
    <property type="match status" value="1"/>
</dbReference>
<evidence type="ECO:0000256" key="3">
    <source>
        <dbReference type="ARBA" id="ARBA00022692"/>
    </source>
</evidence>
<gene>
    <name evidence="8" type="ORF">DSM104443_01513</name>
</gene>
<reference evidence="8 9" key="1">
    <citation type="submission" date="2020-04" db="EMBL/GenBank/DDBJ databases">
        <title>Usitatibacter rugosus gen. nov., sp. nov. and Usitatibacter palustris sp. nov., novel members of Usitatibacteraceae fam. nov. within the order Nitrosomonadales isolated from soil.</title>
        <authorList>
            <person name="Huber K.J."/>
            <person name="Neumann-Schaal M."/>
            <person name="Geppert A."/>
            <person name="Luckner M."/>
            <person name="Wanner G."/>
            <person name="Overmann J."/>
        </authorList>
    </citation>
    <scope>NUCLEOTIDE SEQUENCE [LARGE SCALE GENOMIC DNA]</scope>
    <source>
        <strain evidence="8 9">0125_3</strain>
    </source>
</reference>
<dbReference type="Pfam" id="PF07690">
    <property type="entry name" value="MFS_1"/>
    <property type="match status" value="1"/>
</dbReference>
<keyword evidence="9" id="KW-1185">Reference proteome</keyword>
<organism evidence="8 9">
    <name type="scientific">Usitatibacter rugosus</name>
    <dbReference type="NCBI Taxonomy" id="2732067"/>
    <lineage>
        <taxon>Bacteria</taxon>
        <taxon>Pseudomonadati</taxon>
        <taxon>Pseudomonadota</taxon>
        <taxon>Betaproteobacteria</taxon>
        <taxon>Nitrosomonadales</taxon>
        <taxon>Usitatibacteraceae</taxon>
        <taxon>Usitatibacter</taxon>
    </lineage>
</organism>
<dbReference type="PROSITE" id="PS00216">
    <property type="entry name" value="SUGAR_TRANSPORT_1"/>
    <property type="match status" value="1"/>
</dbReference>
<dbReference type="GO" id="GO:0005886">
    <property type="term" value="C:plasma membrane"/>
    <property type="evidence" value="ECO:0007669"/>
    <property type="project" value="UniProtKB-SubCell"/>
</dbReference>
<dbReference type="AlphaFoldDB" id="A0A6M4GT09"/>
<protein>
    <recommendedName>
        <fullName evidence="7">Major facilitator superfamily (MFS) profile domain-containing protein</fullName>
    </recommendedName>
</protein>
<comment type="subcellular location">
    <subcellularLocation>
        <location evidence="1">Cell membrane</location>
        <topology evidence="1">Multi-pass membrane protein</topology>
    </subcellularLocation>
</comment>
<evidence type="ECO:0000256" key="5">
    <source>
        <dbReference type="ARBA" id="ARBA00023136"/>
    </source>
</evidence>
<name>A0A6M4GT09_9PROT</name>
<dbReference type="InterPro" id="IPR011701">
    <property type="entry name" value="MFS"/>
</dbReference>
<dbReference type="PANTHER" id="PTHR43124">
    <property type="entry name" value="PURINE EFFLUX PUMP PBUE"/>
    <property type="match status" value="1"/>
</dbReference>
<evidence type="ECO:0000256" key="6">
    <source>
        <dbReference type="SAM" id="Phobius"/>
    </source>
</evidence>
<dbReference type="InterPro" id="IPR036259">
    <property type="entry name" value="MFS_trans_sf"/>
</dbReference>
<keyword evidence="2" id="KW-1003">Cell membrane</keyword>
<feature type="transmembrane region" description="Helical" evidence="6">
    <location>
        <begin position="311"/>
        <end position="331"/>
    </location>
</feature>
<evidence type="ECO:0000256" key="1">
    <source>
        <dbReference type="ARBA" id="ARBA00004651"/>
    </source>
</evidence>
<evidence type="ECO:0000256" key="4">
    <source>
        <dbReference type="ARBA" id="ARBA00022989"/>
    </source>
</evidence>
<dbReference type="GO" id="GO:0022857">
    <property type="term" value="F:transmembrane transporter activity"/>
    <property type="evidence" value="ECO:0007669"/>
    <property type="project" value="InterPro"/>
</dbReference>
<evidence type="ECO:0000313" key="8">
    <source>
        <dbReference type="EMBL" id="QJR10449.1"/>
    </source>
</evidence>
<feature type="transmembrane region" description="Helical" evidence="6">
    <location>
        <begin position="555"/>
        <end position="588"/>
    </location>
</feature>
<keyword evidence="4 6" id="KW-1133">Transmembrane helix</keyword>
<evidence type="ECO:0000256" key="2">
    <source>
        <dbReference type="ARBA" id="ARBA00022475"/>
    </source>
</evidence>
<dbReference type="RefSeq" id="WP_171090965.1">
    <property type="nucleotide sequence ID" value="NZ_CP053069.1"/>
</dbReference>
<feature type="transmembrane region" description="Helical" evidence="6">
    <location>
        <begin position="523"/>
        <end position="543"/>
    </location>
</feature>
<dbReference type="InterPro" id="IPR050189">
    <property type="entry name" value="MFS_Efflux_Transporters"/>
</dbReference>
<dbReference type="Gene3D" id="1.20.1250.20">
    <property type="entry name" value="MFS general substrate transporter like domains"/>
    <property type="match status" value="1"/>
</dbReference>
<feature type="transmembrane region" description="Helical" evidence="6">
    <location>
        <begin position="343"/>
        <end position="362"/>
    </location>
</feature>
<sequence length="684" mass="72850">MKGRTFFQRQLWLVMVAVMVMVMGSIAATVGLMYRAFDASIAPQMLEKAKTAGRSLNSLLSQAAAYDLPLEKLVGVPELFAGTARDHPEIARIELLRDGKALHTQGPQMPADLTTRIPVPGYEAERAELAVSIDPQYVRRIFEEMSLDLLVVAVVSLFISLELLYFLAGGLLADLGRIRTQVAALSKGAIFALPRSTWLGRDLSAALGARSEAVARRYEQVLESLRAKYRARHEGSRTGIHRAIAELRTLRSTFSFSDTRRSYGSHGAALILGAMRAPFFLLLLADDLSRSFMPLFAAGLEVGPLPMSPSVVASLPIFAFMLVVALSQPVLGGWSERIGRRRSFLAGAGLACVAHMLSAQSSTLLELLVWRSAGGAAWAIAFVAAQGYVLDHTDSRTRTVGLAAFVGIIMVSMICGPSIGGILADGIGYRGTLALGGVLTFGSLALAYRRLPIDGAGERLLPASSAAAPKRASLSLAFSNRRFLGLLLLAAVPAKLILIAYCFYLIPLYIIDVGSSSAMAGRMIMLYSVMMVLLVPWMANWVVALRARRKNDPEALFVAAGLALSGLAGLAMALPLGLLSPLILVFLLGVGQSLSISPQAAMVAEVCKDEIRTLGQSAVYGVYRMVERMGNASGPLVAAALLELGGFKTAFIAIGVLVLVCAAIFAAIFLPRRAAASDPAKATV</sequence>
<dbReference type="KEGG" id="uru:DSM104443_01513"/>
<dbReference type="SUPFAM" id="SSF103473">
    <property type="entry name" value="MFS general substrate transporter"/>
    <property type="match status" value="1"/>
</dbReference>
<feature type="transmembrane region" description="Helical" evidence="6">
    <location>
        <begin position="429"/>
        <end position="448"/>
    </location>
</feature>
<keyword evidence="5 6" id="KW-0472">Membrane</keyword>
<feature type="transmembrane region" description="Helical" evidence="6">
    <location>
        <begin position="483"/>
        <end position="511"/>
    </location>
</feature>